<dbReference type="RefSeq" id="WP_172155217.1">
    <property type="nucleotide sequence ID" value="NZ_CP053564.1"/>
</dbReference>
<dbReference type="GO" id="GO:0016787">
    <property type="term" value="F:hydrolase activity"/>
    <property type="evidence" value="ECO:0007669"/>
    <property type="project" value="UniProtKB-KW"/>
</dbReference>
<keyword evidence="5" id="KW-1185">Reference proteome</keyword>
<dbReference type="Gene3D" id="2.120.10.30">
    <property type="entry name" value="TolB, C-terminal domain"/>
    <property type="match status" value="1"/>
</dbReference>
<dbReference type="PANTHER" id="PTHR47572">
    <property type="entry name" value="LIPOPROTEIN-RELATED"/>
    <property type="match status" value="1"/>
</dbReference>
<evidence type="ECO:0000313" key="5">
    <source>
        <dbReference type="Proteomes" id="UP000505377"/>
    </source>
</evidence>
<organism evidence="4 5">
    <name type="scientific">Pseudonocardia broussonetiae</name>
    <dbReference type="NCBI Taxonomy" id="2736640"/>
    <lineage>
        <taxon>Bacteria</taxon>
        <taxon>Bacillati</taxon>
        <taxon>Actinomycetota</taxon>
        <taxon>Actinomycetes</taxon>
        <taxon>Pseudonocardiales</taxon>
        <taxon>Pseudonocardiaceae</taxon>
        <taxon>Pseudonocardia</taxon>
    </lineage>
</organism>
<keyword evidence="2" id="KW-0378">Hydrolase</keyword>
<feature type="domain" description="SMP-30/Gluconolactonase/LRE-like region" evidence="3">
    <location>
        <begin position="17"/>
        <end position="263"/>
    </location>
</feature>
<dbReference type="Proteomes" id="UP000505377">
    <property type="component" value="Chromosome"/>
</dbReference>
<reference evidence="4 5" key="1">
    <citation type="submission" date="2020-05" db="EMBL/GenBank/DDBJ databases">
        <authorList>
            <person name="Mo P."/>
        </authorList>
    </citation>
    <scope>NUCLEOTIDE SEQUENCE [LARGE SCALE GENOMIC DNA]</scope>
    <source>
        <strain evidence="4 5">Gen01</strain>
    </source>
</reference>
<dbReference type="PANTHER" id="PTHR47572:SF4">
    <property type="entry name" value="LACTONASE DRP35"/>
    <property type="match status" value="1"/>
</dbReference>
<evidence type="ECO:0000256" key="2">
    <source>
        <dbReference type="ARBA" id="ARBA00022801"/>
    </source>
</evidence>
<proteinExistence type="inferred from homology"/>
<dbReference type="InterPro" id="IPR051262">
    <property type="entry name" value="SMP-30/CGR1_Lactonase"/>
</dbReference>
<evidence type="ECO:0000313" key="4">
    <source>
        <dbReference type="EMBL" id="QJY45313.1"/>
    </source>
</evidence>
<dbReference type="Pfam" id="PF08450">
    <property type="entry name" value="SGL"/>
    <property type="match status" value="1"/>
</dbReference>
<gene>
    <name evidence="4" type="ORF">HOP40_05310</name>
</gene>
<dbReference type="AlphaFoldDB" id="A0A6M6JDY1"/>
<dbReference type="EMBL" id="CP053564">
    <property type="protein sequence ID" value="QJY45313.1"/>
    <property type="molecule type" value="Genomic_DNA"/>
</dbReference>
<sequence>MTDTATTTRVLLADLVIGESPRWHDGRLWFCHWGADEIVAVDLDGTAEVVLADHDLGPHSVDWLPDGRMLLVAKGRPGLLLRREDDGEIVVHADLSGIASRWNELVVDGRGNVYVNGSDFDLLGFFAGTAEFVPGVIALVTPDGAVRQVADGIQFGNGMAVTPDGATLIVADSFANTLLAFDIADDGSLGNRRVWADGVTPDGICIDADGAVWTSAASFGRAEDDKDCVRVAEGGEVLDRIPLDRSAFALMLGGDDGRTLFVMEAVWNHLDPWGGPRTGQVRVAAAPAPGVGWPAR</sequence>
<dbReference type="InterPro" id="IPR013658">
    <property type="entry name" value="SGL"/>
</dbReference>
<comment type="similarity">
    <text evidence="1">Belongs to the SMP-30/CGR1 family.</text>
</comment>
<evidence type="ECO:0000259" key="3">
    <source>
        <dbReference type="Pfam" id="PF08450"/>
    </source>
</evidence>
<protein>
    <submittedName>
        <fullName evidence="4">SMP-30/gluconolactonase/LRE family protein</fullName>
    </submittedName>
</protein>
<dbReference type="SUPFAM" id="SSF63829">
    <property type="entry name" value="Calcium-dependent phosphotriesterase"/>
    <property type="match status" value="1"/>
</dbReference>
<name>A0A6M6JDY1_9PSEU</name>
<evidence type="ECO:0000256" key="1">
    <source>
        <dbReference type="ARBA" id="ARBA00008853"/>
    </source>
</evidence>
<dbReference type="KEGG" id="pbro:HOP40_05310"/>
<dbReference type="InterPro" id="IPR011042">
    <property type="entry name" value="6-blade_b-propeller_TolB-like"/>
</dbReference>
<accession>A0A6M6JDY1</accession>